<proteinExistence type="predicted"/>
<dbReference type="EMBL" id="CAJHIA010000024">
    <property type="protein sequence ID" value="CAD6447023.1"/>
    <property type="molecule type" value="Genomic_DNA"/>
</dbReference>
<keyword evidence="2" id="KW-1185">Reference proteome</keyword>
<sequence length="153" mass="17384">MVCNGKLLFSSPIATFPDDFIISSPSQCNKELLEDDDENLEKVKNDIKDIICEAESQKFTLLTPETERGPSSLPILQNSVRKPSTFLWLSLIENNLDIVQEYPSIEFYPRLAINVILKSSRYSIQKVLFTRKLMRIAYIAKVCISDMICVSGC</sequence>
<organism evidence="1 2">
    <name type="scientific">Sclerotinia trifoliorum</name>
    <dbReference type="NCBI Taxonomy" id="28548"/>
    <lineage>
        <taxon>Eukaryota</taxon>
        <taxon>Fungi</taxon>
        <taxon>Dikarya</taxon>
        <taxon>Ascomycota</taxon>
        <taxon>Pezizomycotina</taxon>
        <taxon>Leotiomycetes</taxon>
        <taxon>Helotiales</taxon>
        <taxon>Sclerotiniaceae</taxon>
        <taxon>Sclerotinia</taxon>
    </lineage>
</organism>
<evidence type="ECO:0000313" key="2">
    <source>
        <dbReference type="Proteomes" id="UP000624404"/>
    </source>
</evidence>
<comment type="caution">
    <text evidence="1">The sequence shown here is derived from an EMBL/GenBank/DDBJ whole genome shotgun (WGS) entry which is preliminary data.</text>
</comment>
<accession>A0A8H2VZY2</accession>
<gene>
    <name evidence="1" type="ORF">SCLTRI_LOCUS6815</name>
</gene>
<evidence type="ECO:0000313" key="1">
    <source>
        <dbReference type="EMBL" id="CAD6447023.1"/>
    </source>
</evidence>
<dbReference type="AlphaFoldDB" id="A0A8H2VZY2"/>
<reference evidence="1" key="1">
    <citation type="submission" date="2020-10" db="EMBL/GenBank/DDBJ databases">
        <authorList>
            <person name="Kusch S."/>
        </authorList>
    </citation>
    <scope>NUCLEOTIDE SEQUENCE</scope>
    <source>
        <strain evidence="1">SwB9</strain>
    </source>
</reference>
<protein>
    <submittedName>
        <fullName evidence="1">74b0429c-de52-4f42-8180-4c1085c72440</fullName>
    </submittedName>
</protein>
<name>A0A8H2VZY2_9HELO</name>
<dbReference type="Proteomes" id="UP000624404">
    <property type="component" value="Unassembled WGS sequence"/>
</dbReference>